<dbReference type="PANTHER" id="PTHR23515">
    <property type="entry name" value="HIGH-AFFINITY NITRATE TRANSPORTER 2.3"/>
    <property type="match status" value="1"/>
</dbReference>
<feature type="transmembrane region" description="Helical" evidence="7">
    <location>
        <begin position="682"/>
        <end position="706"/>
    </location>
</feature>
<dbReference type="Pfam" id="PF07690">
    <property type="entry name" value="MFS_1"/>
    <property type="match status" value="1"/>
</dbReference>
<proteinExistence type="inferred from homology"/>
<feature type="transmembrane region" description="Helical" evidence="7">
    <location>
        <begin position="622"/>
        <end position="643"/>
    </location>
</feature>
<feature type="region of interest" description="Disordered" evidence="6">
    <location>
        <begin position="218"/>
        <end position="254"/>
    </location>
</feature>
<dbReference type="InterPro" id="IPR036259">
    <property type="entry name" value="MFS_trans_sf"/>
</dbReference>
<feature type="transmembrane region" description="Helical" evidence="7">
    <location>
        <begin position="781"/>
        <end position="800"/>
    </location>
</feature>
<feature type="compositionally biased region" description="Low complexity" evidence="6">
    <location>
        <begin position="33"/>
        <end position="45"/>
    </location>
</feature>
<evidence type="ECO:0000256" key="4">
    <source>
        <dbReference type="ARBA" id="ARBA00022989"/>
    </source>
</evidence>
<comment type="caution">
    <text evidence="8">The sequence shown here is derived from an EMBL/GenBank/DDBJ whole genome shotgun (WGS) entry which is preliminary data.</text>
</comment>
<organism evidence="8 9">
    <name type="scientific">Skeletonema marinoi</name>
    <dbReference type="NCBI Taxonomy" id="267567"/>
    <lineage>
        <taxon>Eukaryota</taxon>
        <taxon>Sar</taxon>
        <taxon>Stramenopiles</taxon>
        <taxon>Ochrophyta</taxon>
        <taxon>Bacillariophyta</taxon>
        <taxon>Coscinodiscophyceae</taxon>
        <taxon>Thalassiosirophycidae</taxon>
        <taxon>Thalassiosirales</taxon>
        <taxon>Skeletonemataceae</taxon>
        <taxon>Skeletonema</taxon>
        <taxon>Skeletonema marinoi-dohrnii complex</taxon>
    </lineage>
</organism>
<dbReference type="EMBL" id="JATAAI010000008">
    <property type="protein sequence ID" value="KAK1743680.1"/>
    <property type="molecule type" value="Genomic_DNA"/>
</dbReference>
<evidence type="ECO:0000256" key="5">
    <source>
        <dbReference type="ARBA" id="ARBA00023136"/>
    </source>
</evidence>
<dbReference type="InterPro" id="IPR044772">
    <property type="entry name" value="NO3_transporter"/>
</dbReference>
<keyword evidence="4 7" id="KW-1133">Transmembrane helix</keyword>
<evidence type="ECO:0000256" key="3">
    <source>
        <dbReference type="ARBA" id="ARBA00022692"/>
    </source>
</evidence>
<evidence type="ECO:0000256" key="1">
    <source>
        <dbReference type="ARBA" id="ARBA00004141"/>
    </source>
</evidence>
<feature type="transmembrane region" description="Helical" evidence="7">
    <location>
        <begin position="806"/>
        <end position="826"/>
    </location>
</feature>
<keyword evidence="9" id="KW-1185">Reference proteome</keyword>
<feature type="transmembrane region" description="Helical" evidence="7">
    <location>
        <begin position="456"/>
        <end position="472"/>
    </location>
</feature>
<name>A0AAD8YDV2_9STRA</name>
<comment type="subcellular location">
    <subcellularLocation>
        <location evidence="1">Membrane</location>
        <topology evidence="1">Multi-pass membrane protein</topology>
    </subcellularLocation>
</comment>
<dbReference type="GO" id="GO:0016020">
    <property type="term" value="C:membrane"/>
    <property type="evidence" value="ECO:0007669"/>
    <property type="project" value="UniProtKB-SubCell"/>
</dbReference>
<keyword evidence="3 7" id="KW-0812">Transmembrane</keyword>
<sequence length="912" mass="99747">MHARMSEDDLKASSKVDTTEVLMGKTPLPEPRSSSGDLSTLSSKGSDYDHPAVKLDGAGTEEEAAGAVVNKDDKSIDVDVNNKVMEVATTHHVESNSLNPSPNNNVDDIPHLDETSVAISDISGSTPLQPSVDQVDAGWMEATTFEPRQSFNVSDCGSMRSHRENVDRLLNVGTASSIGGSDIEARSCMEVDVDQAYAHTYDQNFYRSGDWLRFVPRKSDIPSSQSGPSEISHEGDSEQGLHGYEHRGPGFNPDRYYRGFDNTAIRRHSRVDQNATTTRRIASSYGVQSEHVRKNVNMFNAHDASLQHSVSEPIDEEEGERDWNNGGDTNQNQHFANLPMEISMRATPPPEVYPADRQEFLEGSEEYGAAIQNEGQDPQVMENAKEVDMQRPPSQSPPRPYDASHSTPQVSSRDDQLHLASWDSKFESYACRVDQSQEDSSVEITIFSTARPHMRAFHYAWLTFFFAFLAWFSATPLLSEIQTSLNLSKEEIWTSSICSVAGAVVTRCLSGLFCDIYGARLISAAVLIICGIPTMFTGLVNTAAGLSALRLITGIGGSAFVTCQYWTSTMFTREVSGTANALAAGWGNLGGGIAQLFVGTMLFPMFKLIYSKAGTQQDPATLAWRSCCIIPGLLCAGFSYFVIRYSDDSPKGNYHKRKKLGLMRKHSAWQHIKSALLDHNTWLLVLMYGCCFGVEITTTNAAALYFTEEFQLSTESAAAVAFTFGGMNLFARGLGGFLSDVSNAYWGMRGRLIWQLVCFALEGAFIMVFSKAKSLAGSITALMAFSIFVQGAEGSTFGIVPYLNPGLTGTVAGIIGAGGNAGAVVFSIMFQQLPYRDAFFWMGASTTCISILSSLVWIKGYEGLFFKRRVLPNPQASDKPATLQAATKDGNIEPVNCQRLKYCATNVFVIDE</sequence>
<dbReference type="CDD" id="cd17341">
    <property type="entry name" value="MFS_NRT2_like"/>
    <property type="match status" value="1"/>
</dbReference>
<feature type="region of interest" description="Disordered" evidence="6">
    <location>
        <begin position="1"/>
        <end position="66"/>
    </location>
</feature>
<feature type="transmembrane region" description="Helical" evidence="7">
    <location>
        <begin position="521"/>
        <end position="540"/>
    </location>
</feature>
<dbReference type="Gene3D" id="1.20.1250.20">
    <property type="entry name" value="MFS general substrate transporter like domains"/>
    <property type="match status" value="2"/>
</dbReference>
<feature type="transmembrane region" description="Helical" evidence="7">
    <location>
        <begin position="592"/>
        <end position="610"/>
    </location>
</feature>
<accession>A0AAD8YDV2</accession>
<feature type="compositionally biased region" description="Basic and acidic residues" evidence="6">
    <location>
        <begin position="1"/>
        <end position="18"/>
    </location>
</feature>
<dbReference type="GO" id="GO:0015112">
    <property type="term" value="F:nitrate transmembrane transporter activity"/>
    <property type="evidence" value="ECO:0007669"/>
    <property type="project" value="InterPro"/>
</dbReference>
<evidence type="ECO:0000256" key="7">
    <source>
        <dbReference type="SAM" id="Phobius"/>
    </source>
</evidence>
<reference evidence="8" key="1">
    <citation type="submission" date="2023-06" db="EMBL/GenBank/DDBJ databases">
        <title>Survivors Of The Sea: Transcriptome response of Skeletonema marinoi to long-term dormancy.</title>
        <authorList>
            <person name="Pinder M.I.M."/>
            <person name="Kourtchenko O."/>
            <person name="Robertson E.K."/>
            <person name="Larsson T."/>
            <person name="Maumus F."/>
            <person name="Osuna-Cruz C.M."/>
            <person name="Vancaester E."/>
            <person name="Stenow R."/>
            <person name="Vandepoele K."/>
            <person name="Ploug H."/>
            <person name="Bruchert V."/>
            <person name="Godhe A."/>
            <person name="Topel M."/>
        </authorList>
    </citation>
    <scope>NUCLEOTIDE SEQUENCE</scope>
    <source>
        <strain evidence="8">R05AC</strain>
    </source>
</reference>
<feature type="region of interest" description="Disordered" evidence="6">
    <location>
        <begin position="385"/>
        <end position="415"/>
    </location>
</feature>
<protein>
    <submittedName>
        <fullName evidence="8">Nitrate transmembrane transporter</fullName>
    </submittedName>
</protein>
<evidence type="ECO:0000313" key="8">
    <source>
        <dbReference type="EMBL" id="KAK1743680.1"/>
    </source>
</evidence>
<gene>
    <name evidence="8" type="ORF">QTG54_005277</name>
</gene>
<keyword evidence="5 7" id="KW-0472">Membrane</keyword>
<dbReference type="Proteomes" id="UP001224775">
    <property type="component" value="Unassembled WGS sequence"/>
</dbReference>
<feature type="region of interest" description="Disordered" evidence="6">
    <location>
        <begin position="311"/>
        <end position="334"/>
    </location>
</feature>
<feature type="transmembrane region" description="Helical" evidence="7">
    <location>
        <begin position="838"/>
        <end position="858"/>
    </location>
</feature>
<comment type="similarity">
    <text evidence="2">Belongs to the major facilitator superfamily. Nitrate/nitrite porter (TC 2.A.1.8) family.</text>
</comment>
<evidence type="ECO:0000313" key="9">
    <source>
        <dbReference type="Proteomes" id="UP001224775"/>
    </source>
</evidence>
<dbReference type="AlphaFoldDB" id="A0AAD8YDV2"/>
<feature type="transmembrane region" description="Helical" evidence="7">
    <location>
        <begin position="718"/>
        <end position="739"/>
    </location>
</feature>
<evidence type="ECO:0000256" key="2">
    <source>
        <dbReference type="ARBA" id="ARBA00008432"/>
    </source>
</evidence>
<feature type="transmembrane region" description="Helical" evidence="7">
    <location>
        <begin position="751"/>
        <end position="769"/>
    </location>
</feature>
<dbReference type="SUPFAM" id="SSF103473">
    <property type="entry name" value="MFS general substrate transporter"/>
    <property type="match status" value="1"/>
</dbReference>
<evidence type="ECO:0000256" key="6">
    <source>
        <dbReference type="SAM" id="MobiDB-lite"/>
    </source>
</evidence>
<dbReference type="InterPro" id="IPR011701">
    <property type="entry name" value="MFS"/>
</dbReference>